<dbReference type="Pfam" id="PF20684">
    <property type="entry name" value="Fung_rhodopsin"/>
    <property type="match status" value="1"/>
</dbReference>
<evidence type="ECO:0000256" key="4">
    <source>
        <dbReference type="ARBA" id="ARBA00023136"/>
    </source>
</evidence>
<feature type="transmembrane region" description="Helical" evidence="7">
    <location>
        <begin position="139"/>
        <end position="163"/>
    </location>
</feature>
<comment type="subcellular location">
    <subcellularLocation>
        <location evidence="1">Membrane</location>
        <topology evidence="1">Multi-pass membrane protein</topology>
    </subcellularLocation>
</comment>
<comment type="similarity">
    <text evidence="5">Belongs to the SAT4 family.</text>
</comment>
<feature type="transmembrane region" description="Helical" evidence="7">
    <location>
        <begin position="62"/>
        <end position="84"/>
    </location>
</feature>
<evidence type="ECO:0000256" key="3">
    <source>
        <dbReference type="ARBA" id="ARBA00022989"/>
    </source>
</evidence>
<dbReference type="PANTHER" id="PTHR33048:SF129">
    <property type="entry name" value="INTEGRAL MEMBRANE PROTEIN-RELATED"/>
    <property type="match status" value="1"/>
</dbReference>
<gene>
    <name evidence="9" type="ORF">P280DRAFT_441420</name>
</gene>
<keyword evidence="10" id="KW-1185">Reference proteome</keyword>
<accession>A0A6A6SH98</accession>
<dbReference type="InterPro" id="IPR052337">
    <property type="entry name" value="SAT4-like"/>
</dbReference>
<reference evidence="9" key="1">
    <citation type="journal article" date="2020" name="Stud. Mycol.">
        <title>101 Dothideomycetes genomes: a test case for predicting lifestyles and emergence of pathogens.</title>
        <authorList>
            <person name="Haridas S."/>
            <person name="Albert R."/>
            <person name="Binder M."/>
            <person name="Bloem J."/>
            <person name="Labutti K."/>
            <person name="Salamov A."/>
            <person name="Andreopoulos B."/>
            <person name="Baker S."/>
            <person name="Barry K."/>
            <person name="Bills G."/>
            <person name="Bluhm B."/>
            <person name="Cannon C."/>
            <person name="Castanera R."/>
            <person name="Culley D."/>
            <person name="Daum C."/>
            <person name="Ezra D."/>
            <person name="Gonzalez J."/>
            <person name="Henrissat B."/>
            <person name="Kuo A."/>
            <person name="Liang C."/>
            <person name="Lipzen A."/>
            <person name="Lutzoni F."/>
            <person name="Magnuson J."/>
            <person name="Mondo S."/>
            <person name="Nolan M."/>
            <person name="Ohm R."/>
            <person name="Pangilinan J."/>
            <person name="Park H.-J."/>
            <person name="Ramirez L."/>
            <person name="Alfaro M."/>
            <person name="Sun H."/>
            <person name="Tritt A."/>
            <person name="Yoshinaga Y."/>
            <person name="Zwiers L.-H."/>
            <person name="Turgeon B."/>
            <person name="Goodwin S."/>
            <person name="Spatafora J."/>
            <person name="Crous P."/>
            <person name="Grigoriev I."/>
        </authorList>
    </citation>
    <scope>NUCLEOTIDE SEQUENCE</scope>
    <source>
        <strain evidence="9">CBS 473.64</strain>
    </source>
</reference>
<feature type="transmembrane region" description="Helical" evidence="7">
    <location>
        <begin position="191"/>
        <end position="210"/>
    </location>
</feature>
<dbReference type="OrthoDB" id="5342292at2759"/>
<keyword evidence="3 7" id="KW-1133">Transmembrane helix</keyword>
<feature type="transmembrane region" description="Helical" evidence="7">
    <location>
        <begin position="25"/>
        <end position="50"/>
    </location>
</feature>
<evidence type="ECO:0000313" key="10">
    <source>
        <dbReference type="Proteomes" id="UP000799753"/>
    </source>
</evidence>
<feature type="domain" description="Rhodopsin" evidence="8">
    <location>
        <begin position="47"/>
        <end position="284"/>
    </location>
</feature>
<dbReference type="InterPro" id="IPR049326">
    <property type="entry name" value="Rhodopsin_dom_fungi"/>
</dbReference>
<evidence type="ECO:0000256" key="6">
    <source>
        <dbReference type="SAM" id="MobiDB-lite"/>
    </source>
</evidence>
<evidence type="ECO:0000256" key="5">
    <source>
        <dbReference type="ARBA" id="ARBA00038359"/>
    </source>
</evidence>
<protein>
    <recommendedName>
        <fullName evidence="8">Rhodopsin domain-containing protein</fullName>
    </recommendedName>
</protein>
<name>A0A6A6SH98_9PLEO</name>
<keyword evidence="2 7" id="KW-0812">Transmembrane</keyword>
<evidence type="ECO:0000259" key="8">
    <source>
        <dbReference type="Pfam" id="PF20684"/>
    </source>
</evidence>
<feature type="transmembrane region" description="Helical" evidence="7">
    <location>
        <begin position="104"/>
        <end position="127"/>
    </location>
</feature>
<proteinExistence type="inferred from homology"/>
<dbReference type="PANTHER" id="PTHR33048">
    <property type="entry name" value="PTH11-LIKE INTEGRAL MEMBRANE PROTEIN (AFU_ORTHOLOGUE AFUA_5G11245)"/>
    <property type="match status" value="1"/>
</dbReference>
<keyword evidence="4 7" id="KW-0472">Membrane</keyword>
<evidence type="ECO:0000256" key="1">
    <source>
        <dbReference type="ARBA" id="ARBA00004141"/>
    </source>
</evidence>
<dbReference type="EMBL" id="MU006776">
    <property type="protein sequence ID" value="KAF2646930.1"/>
    <property type="molecule type" value="Genomic_DNA"/>
</dbReference>
<sequence length="364" mass="40667">MDLSQIPLAPPPPGVMSNFINPPNLMAAVIAGTVIIQTLVLPFLLTRIFVNVVSRTFRTEDLLCYTAWAAMVVQASLVVYVSSTGAARHAWNVSLVQIGPINRYYNYILCMWTISGYFGRTFIFLQFKRIFTTAKKGRVYWVIVLSIVANTLLYAAFLFSYIFSCWPREKIWNPMVPGRCLSTNKLQLATGILNIISDVECLLVPLWAIWQLQMKMKHKLQVFAVFSVGTVAIAIACAGLYMRIVTGHSSDFTWPLTQLAMVCMAELGSIIIVGCAPYLPRLLRWKQLRSQASYSAGRGYSDKSSKKQASSSPSKYEPSRQTSEVRVAAGEEEGRNEPLRVHPYYADGRTGERRGHEGLGDEGL</sequence>
<dbReference type="GO" id="GO:0016020">
    <property type="term" value="C:membrane"/>
    <property type="evidence" value="ECO:0007669"/>
    <property type="project" value="UniProtKB-SubCell"/>
</dbReference>
<dbReference type="AlphaFoldDB" id="A0A6A6SH98"/>
<feature type="region of interest" description="Disordered" evidence="6">
    <location>
        <begin position="296"/>
        <end position="364"/>
    </location>
</feature>
<evidence type="ECO:0000256" key="2">
    <source>
        <dbReference type="ARBA" id="ARBA00022692"/>
    </source>
</evidence>
<evidence type="ECO:0000313" key="9">
    <source>
        <dbReference type="EMBL" id="KAF2646930.1"/>
    </source>
</evidence>
<organism evidence="9 10">
    <name type="scientific">Massarina eburnea CBS 473.64</name>
    <dbReference type="NCBI Taxonomy" id="1395130"/>
    <lineage>
        <taxon>Eukaryota</taxon>
        <taxon>Fungi</taxon>
        <taxon>Dikarya</taxon>
        <taxon>Ascomycota</taxon>
        <taxon>Pezizomycotina</taxon>
        <taxon>Dothideomycetes</taxon>
        <taxon>Pleosporomycetidae</taxon>
        <taxon>Pleosporales</taxon>
        <taxon>Massarineae</taxon>
        <taxon>Massarinaceae</taxon>
        <taxon>Massarina</taxon>
    </lineage>
</organism>
<feature type="compositionally biased region" description="Basic and acidic residues" evidence="6">
    <location>
        <begin position="349"/>
        <end position="364"/>
    </location>
</feature>
<evidence type="ECO:0000256" key="7">
    <source>
        <dbReference type="SAM" id="Phobius"/>
    </source>
</evidence>
<feature type="transmembrane region" description="Helical" evidence="7">
    <location>
        <begin position="222"/>
        <end position="244"/>
    </location>
</feature>
<feature type="transmembrane region" description="Helical" evidence="7">
    <location>
        <begin position="256"/>
        <end position="279"/>
    </location>
</feature>
<dbReference type="Proteomes" id="UP000799753">
    <property type="component" value="Unassembled WGS sequence"/>
</dbReference>